<organism evidence="1 2">
    <name type="scientific">Beta vulgaris subsp. vulgaris</name>
    <name type="common">Beet</name>
    <dbReference type="NCBI Taxonomy" id="3555"/>
    <lineage>
        <taxon>Eukaryota</taxon>
        <taxon>Viridiplantae</taxon>
        <taxon>Streptophyta</taxon>
        <taxon>Embryophyta</taxon>
        <taxon>Tracheophyta</taxon>
        <taxon>Spermatophyta</taxon>
        <taxon>Magnoliopsida</taxon>
        <taxon>eudicotyledons</taxon>
        <taxon>Gunneridae</taxon>
        <taxon>Pentapetalae</taxon>
        <taxon>Caryophyllales</taxon>
        <taxon>Chenopodiaceae</taxon>
        <taxon>Betoideae</taxon>
        <taxon>Beta</taxon>
    </lineage>
</organism>
<dbReference type="Gramene" id="KMS65292">
    <property type="protein sequence ID" value="KMS65292"/>
    <property type="gene ID" value="BVRB_037460"/>
</dbReference>
<accession>A0A0J7YP05</accession>
<name>A0A0J7YP05_BETVV</name>
<gene>
    <name evidence="1" type="ORF">BVRB_037460</name>
</gene>
<proteinExistence type="predicted"/>
<protein>
    <submittedName>
        <fullName evidence="1">Uncharacterized protein</fullName>
    </submittedName>
</protein>
<dbReference type="AlphaFoldDB" id="A0A0J7YP05"/>
<sequence length="66" mass="7865">MNNRKLNRHHVFKHPNNPPLPRGIWVPKKLLSSPAQYCQFISSRLPTRSPQPVVQNLRHRLSPWRH</sequence>
<reference evidence="1 2" key="1">
    <citation type="journal article" date="2014" name="Nature">
        <title>The genome of the recently domesticated crop plant sugar beet (Beta vulgaris).</title>
        <authorList>
            <person name="Dohm J.C."/>
            <person name="Minoche A.E."/>
            <person name="Holtgrawe D."/>
            <person name="Capella-Gutierrez S."/>
            <person name="Zakrzewski F."/>
            <person name="Tafer H."/>
            <person name="Rupp O."/>
            <person name="Sorensen T.R."/>
            <person name="Stracke R."/>
            <person name="Reinhardt R."/>
            <person name="Goesmann A."/>
            <person name="Kraft T."/>
            <person name="Schulz B."/>
            <person name="Stadler P.F."/>
            <person name="Schmidt T."/>
            <person name="Gabaldon T."/>
            <person name="Lehrach H."/>
            <person name="Weisshaar B."/>
            <person name="Himmelbauer H."/>
        </authorList>
    </citation>
    <scope>NUCLEOTIDE SEQUENCE [LARGE SCALE GENOMIC DNA]</scope>
    <source>
        <tissue evidence="1">Taproot</tissue>
    </source>
</reference>
<evidence type="ECO:0000313" key="2">
    <source>
        <dbReference type="Proteomes" id="UP000035740"/>
    </source>
</evidence>
<dbReference type="EMBL" id="KQ111279">
    <property type="protein sequence ID" value="KMS65292.1"/>
    <property type="molecule type" value="Genomic_DNA"/>
</dbReference>
<dbReference type="Proteomes" id="UP000035740">
    <property type="component" value="Unassembled WGS sequence"/>
</dbReference>
<evidence type="ECO:0000313" key="1">
    <source>
        <dbReference type="EMBL" id="KMS65292.1"/>
    </source>
</evidence>
<feature type="non-terminal residue" evidence="1">
    <location>
        <position position="66"/>
    </location>
</feature>
<keyword evidence="2" id="KW-1185">Reference proteome</keyword>